<dbReference type="AlphaFoldDB" id="A0A9Q3HCV7"/>
<feature type="region of interest" description="Disordered" evidence="1">
    <location>
        <begin position="33"/>
        <end position="114"/>
    </location>
</feature>
<protein>
    <submittedName>
        <fullName evidence="2">Uncharacterized protein</fullName>
    </submittedName>
</protein>
<sequence>MDNWGDWKPPWNSTGVEEPLGYAYGLRDTKQKIENQEKYKSQPLPSKENIQPKDTIMKKTRIPGGFIEEEEAEENLKIPTRYKSSKPEEVVSPPEQTQPKFTSPVKENLIRKLQ</sequence>
<evidence type="ECO:0000256" key="1">
    <source>
        <dbReference type="SAM" id="MobiDB-lite"/>
    </source>
</evidence>
<evidence type="ECO:0000313" key="2">
    <source>
        <dbReference type="EMBL" id="MBW0499677.1"/>
    </source>
</evidence>
<gene>
    <name evidence="2" type="ORF">O181_039392</name>
</gene>
<keyword evidence="3" id="KW-1185">Reference proteome</keyword>
<dbReference type="EMBL" id="AVOT02015386">
    <property type="protein sequence ID" value="MBW0499677.1"/>
    <property type="molecule type" value="Genomic_DNA"/>
</dbReference>
<dbReference type="Proteomes" id="UP000765509">
    <property type="component" value="Unassembled WGS sequence"/>
</dbReference>
<evidence type="ECO:0000313" key="3">
    <source>
        <dbReference type="Proteomes" id="UP000765509"/>
    </source>
</evidence>
<accession>A0A9Q3HCV7</accession>
<comment type="caution">
    <text evidence="2">The sequence shown here is derived from an EMBL/GenBank/DDBJ whole genome shotgun (WGS) entry which is preliminary data.</text>
</comment>
<name>A0A9Q3HCV7_9BASI</name>
<reference evidence="2" key="1">
    <citation type="submission" date="2021-03" db="EMBL/GenBank/DDBJ databases">
        <title>Draft genome sequence of rust myrtle Austropuccinia psidii MF-1, a brazilian biotype.</title>
        <authorList>
            <person name="Quecine M.C."/>
            <person name="Pachon D.M.R."/>
            <person name="Bonatelli M.L."/>
            <person name="Correr F.H."/>
            <person name="Franceschini L.M."/>
            <person name="Leite T.F."/>
            <person name="Margarido G.R.A."/>
            <person name="Almeida C.A."/>
            <person name="Ferrarezi J.A."/>
            <person name="Labate C.A."/>
        </authorList>
    </citation>
    <scope>NUCLEOTIDE SEQUENCE</scope>
    <source>
        <strain evidence="2">MF-1</strain>
    </source>
</reference>
<proteinExistence type="predicted"/>
<organism evidence="2 3">
    <name type="scientific">Austropuccinia psidii MF-1</name>
    <dbReference type="NCBI Taxonomy" id="1389203"/>
    <lineage>
        <taxon>Eukaryota</taxon>
        <taxon>Fungi</taxon>
        <taxon>Dikarya</taxon>
        <taxon>Basidiomycota</taxon>
        <taxon>Pucciniomycotina</taxon>
        <taxon>Pucciniomycetes</taxon>
        <taxon>Pucciniales</taxon>
        <taxon>Sphaerophragmiaceae</taxon>
        <taxon>Austropuccinia</taxon>
    </lineage>
</organism>
<dbReference type="OrthoDB" id="2506366at2759"/>